<name>B8FIJ3_DESAL</name>
<dbReference type="RefSeq" id="WP_015947058.1">
    <property type="nucleotide sequence ID" value="NC_011768.1"/>
</dbReference>
<dbReference type="Proteomes" id="UP000000739">
    <property type="component" value="Chromosome"/>
</dbReference>
<dbReference type="InterPro" id="IPR018634">
    <property type="entry name" value="ChrB_C"/>
</dbReference>
<proteinExistence type="predicted"/>
<reference evidence="2 3" key="1">
    <citation type="journal article" date="2012" name="Environ. Microbiol.">
        <title>The genome sequence of Desulfatibacillum alkenivorans AK-01: a blueprint for anaerobic alkane oxidation.</title>
        <authorList>
            <person name="Callaghan A.V."/>
            <person name="Morris B.E."/>
            <person name="Pereira I.A."/>
            <person name="McInerney M.J."/>
            <person name="Austin R.N."/>
            <person name="Groves J.T."/>
            <person name="Kukor J.J."/>
            <person name="Suflita J.M."/>
            <person name="Young L.Y."/>
            <person name="Zylstra G.J."/>
            <person name="Wawrik B."/>
        </authorList>
    </citation>
    <scope>NUCLEOTIDE SEQUENCE [LARGE SCALE GENOMIC DNA]</scope>
    <source>
        <strain evidence="2 3">AK-01</strain>
    </source>
</reference>
<dbReference type="HOGENOM" id="CLU_1560453_0_0_7"/>
<dbReference type="AlphaFoldDB" id="B8FIJ3"/>
<dbReference type="Pfam" id="PF09828">
    <property type="entry name" value="ChrB_C"/>
    <property type="match status" value="1"/>
</dbReference>
<dbReference type="KEGG" id="dal:Dalk_2290"/>
<keyword evidence="3" id="KW-1185">Reference proteome</keyword>
<dbReference type="eggNOG" id="COG4275">
    <property type="taxonomic scope" value="Bacteria"/>
</dbReference>
<gene>
    <name evidence="2" type="ordered locus">Dalk_2290</name>
</gene>
<evidence type="ECO:0000313" key="2">
    <source>
        <dbReference type="EMBL" id="ACL03983.1"/>
    </source>
</evidence>
<sequence length="171" mass="19216">MGNKLTCLILIAIMHSIGFLCPPSFGMEAALYVTWDGFEVDKLASMWLIKRHISPGAAIKVLPKGTPIEEGAPFDAPDAGMGRKFNQSSFDNLMAAHHLEDPKLKQIALLVRDIELNTWEAKRYKKSSEIELYFFDLVKSESDRGVIFEKADRYFDALYMTDAGILEENAP</sequence>
<protein>
    <submittedName>
        <fullName evidence="2">WD-40 repeat protein</fullName>
    </submittedName>
</protein>
<evidence type="ECO:0000313" key="3">
    <source>
        <dbReference type="Proteomes" id="UP000000739"/>
    </source>
</evidence>
<accession>B8FIJ3</accession>
<dbReference type="EMBL" id="CP001322">
    <property type="protein sequence ID" value="ACL03983.1"/>
    <property type="molecule type" value="Genomic_DNA"/>
</dbReference>
<organism evidence="2 3">
    <name type="scientific">Desulfatibacillum aliphaticivorans</name>
    <dbReference type="NCBI Taxonomy" id="218208"/>
    <lineage>
        <taxon>Bacteria</taxon>
        <taxon>Pseudomonadati</taxon>
        <taxon>Thermodesulfobacteriota</taxon>
        <taxon>Desulfobacteria</taxon>
        <taxon>Desulfobacterales</taxon>
        <taxon>Desulfatibacillaceae</taxon>
        <taxon>Desulfatibacillum</taxon>
    </lineage>
</organism>
<feature type="domain" description="ChrB C-terminal" evidence="1">
    <location>
        <begin position="33"/>
        <end position="160"/>
    </location>
</feature>
<evidence type="ECO:0000259" key="1">
    <source>
        <dbReference type="Pfam" id="PF09828"/>
    </source>
</evidence>